<evidence type="ECO:0000259" key="1">
    <source>
        <dbReference type="Pfam" id="PF21762"/>
    </source>
</evidence>
<dbReference type="EMBL" id="MCGN01000008">
    <property type="protein sequence ID" value="ORY94070.1"/>
    <property type="molecule type" value="Genomic_DNA"/>
</dbReference>
<dbReference type="InParanoid" id="A0A1X2H6K3"/>
<dbReference type="GO" id="GO:0005634">
    <property type="term" value="C:nucleus"/>
    <property type="evidence" value="ECO:0007669"/>
    <property type="project" value="TreeGrafter"/>
</dbReference>
<dbReference type="InterPro" id="IPR012337">
    <property type="entry name" value="RNaseH-like_sf"/>
</dbReference>
<dbReference type="STRING" id="13706.A0A1X2H6K3"/>
<protein>
    <submittedName>
        <fullName evidence="2">Ribonuclease H-like domain-containing protein</fullName>
    </submittedName>
</protein>
<dbReference type="PANTHER" id="PTHR28083">
    <property type="entry name" value="GOOD FOR FULL DBP5 ACTIVITY PROTEIN 2"/>
    <property type="match status" value="1"/>
</dbReference>
<dbReference type="OrthoDB" id="5953249at2759"/>
<dbReference type="Gene3D" id="3.30.420.10">
    <property type="entry name" value="Ribonuclease H-like superfamily/Ribonuclease H"/>
    <property type="match status" value="1"/>
</dbReference>
<dbReference type="AlphaFoldDB" id="A0A1X2H6K3"/>
<dbReference type="InterPro" id="IPR048519">
    <property type="entry name" value="Gfd2/YDR514C-like_C"/>
</dbReference>
<gene>
    <name evidence="2" type="ORF">BCR43DRAFT_354399</name>
</gene>
<keyword evidence="3" id="KW-1185">Reference proteome</keyword>
<comment type="caution">
    <text evidence="2">The sequence shown here is derived from an EMBL/GenBank/DDBJ whole genome shotgun (WGS) entry which is preliminary data.</text>
</comment>
<sequence>MRLVDPSLPAPQMPATGEYDQCETIRIMSKKDLAKLRDKASKANKRADKMTTALTNLDTARRLVHRGRHVIYSIDIEAYELDHDVMLEIGWCAYDCRRKVFLDQHYIMSEYRHLVNGKFVDDVKENFNFGTSVWCTQKQALEELRKDLAWSVERDGGYILLGHSLGSDIKFLEKAGFLWPTRTGETCLNMHDCDAVLHQIDTEELYAATIKDLHNPPSLGQTLSNFGIETWHLHNAGNDAHYTMELLWQLVR</sequence>
<dbReference type="Proteomes" id="UP000242180">
    <property type="component" value="Unassembled WGS sequence"/>
</dbReference>
<dbReference type="InterPro" id="IPR040151">
    <property type="entry name" value="Gfd2/YDR514C-like"/>
</dbReference>
<dbReference type="InterPro" id="IPR036397">
    <property type="entry name" value="RNaseH_sf"/>
</dbReference>
<evidence type="ECO:0000313" key="2">
    <source>
        <dbReference type="EMBL" id="ORY94070.1"/>
    </source>
</evidence>
<reference evidence="2 3" key="1">
    <citation type="submission" date="2016-07" db="EMBL/GenBank/DDBJ databases">
        <title>Pervasive Adenine N6-methylation of Active Genes in Fungi.</title>
        <authorList>
            <consortium name="DOE Joint Genome Institute"/>
            <person name="Mondo S.J."/>
            <person name="Dannebaum R.O."/>
            <person name="Kuo R.C."/>
            <person name="Labutti K."/>
            <person name="Haridas S."/>
            <person name="Kuo A."/>
            <person name="Salamov A."/>
            <person name="Ahrendt S.R."/>
            <person name="Lipzen A."/>
            <person name="Sullivan W."/>
            <person name="Andreopoulos W.B."/>
            <person name="Clum A."/>
            <person name="Lindquist E."/>
            <person name="Daum C."/>
            <person name="Ramamoorthy G.K."/>
            <person name="Gryganskyi A."/>
            <person name="Culley D."/>
            <person name="Magnuson J.K."/>
            <person name="James T.Y."/>
            <person name="O'Malley M.A."/>
            <person name="Stajich J.E."/>
            <person name="Spatafora J.W."/>
            <person name="Visel A."/>
            <person name="Grigoriev I.V."/>
        </authorList>
    </citation>
    <scope>NUCLEOTIDE SEQUENCE [LARGE SCALE GENOMIC DNA]</scope>
    <source>
        <strain evidence="2 3">NRRL 2496</strain>
    </source>
</reference>
<name>A0A1X2H6K3_SYNRA</name>
<accession>A0A1X2H6K3</accession>
<dbReference type="Pfam" id="PF21762">
    <property type="entry name" value="DEDDh_C"/>
    <property type="match status" value="1"/>
</dbReference>
<dbReference type="GO" id="GO:0003676">
    <property type="term" value="F:nucleic acid binding"/>
    <property type="evidence" value="ECO:0007669"/>
    <property type="project" value="InterPro"/>
</dbReference>
<dbReference type="PANTHER" id="PTHR28083:SF1">
    <property type="entry name" value="GOOD FOR FULL DBP5 ACTIVITY PROTEIN 2"/>
    <property type="match status" value="1"/>
</dbReference>
<proteinExistence type="predicted"/>
<dbReference type="OMA" id="QIEYIRY"/>
<organism evidence="2 3">
    <name type="scientific">Syncephalastrum racemosum</name>
    <name type="common">Filamentous fungus</name>
    <dbReference type="NCBI Taxonomy" id="13706"/>
    <lineage>
        <taxon>Eukaryota</taxon>
        <taxon>Fungi</taxon>
        <taxon>Fungi incertae sedis</taxon>
        <taxon>Mucoromycota</taxon>
        <taxon>Mucoromycotina</taxon>
        <taxon>Mucoromycetes</taxon>
        <taxon>Mucorales</taxon>
        <taxon>Syncephalastraceae</taxon>
        <taxon>Syncephalastrum</taxon>
    </lineage>
</organism>
<evidence type="ECO:0000313" key="3">
    <source>
        <dbReference type="Proteomes" id="UP000242180"/>
    </source>
</evidence>
<feature type="domain" description="Gfd2/YDR514C-like C-terminal" evidence="1">
    <location>
        <begin position="70"/>
        <end position="249"/>
    </location>
</feature>
<dbReference type="SUPFAM" id="SSF53098">
    <property type="entry name" value="Ribonuclease H-like"/>
    <property type="match status" value="1"/>
</dbReference>